<proteinExistence type="predicted"/>
<dbReference type="AlphaFoldDB" id="A0A6A5UF78"/>
<evidence type="ECO:0000313" key="2">
    <source>
        <dbReference type="EMBL" id="KAF1963561.1"/>
    </source>
</evidence>
<reference evidence="2" key="1">
    <citation type="journal article" date="2020" name="Stud. Mycol.">
        <title>101 Dothideomycetes genomes: a test case for predicting lifestyles and emergence of pathogens.</title>
        <authorList>
            <person name="Haridas S."/>
            <person name="Albert R."/>
            <person name="Binder M."/>
            <person name="Bloem J."/>
            <person name="Labutti K."/>
            <person name="Salamov A."/>
            <person name="Andreopoulos B."/>
            <person name="Baker S."/>
            <person name="Barry K."/>
            <person name="Bills G."/>
            <person name="Bluhm B."/>
            <person name="Cannon C."/>
            <person name="Castanera R."/>
            <person name="Culley D."/>
            <person name="Daum C."/>
            <person name="Ezra D."/>
            <person name="Gonzalez J."/>
            <person name="Henrissat B."/>
            <person name="Kuo A."/>
            <person name="Liang C."/>
            <person name="Lipzen A."/>
            <person name="Lutzoni F."/>
            <person name="Magnuson J."/>
            <person name="Mondo S."/>
            <person name="Nolan M."/>
            <person name="Ohm R."/>
            <person name="Pangilinan J."/>
            <person name="Park H.-J."/>
            <person name="Ramirez L."/>
            <person name="Alfaro M."/>
            <person name="Sun H."/>
            <person name="Tritt A."/>
            <person name="Yoshinaga Y."/>
            <person name="Zwiers L.-H."/>
            <person name="Turgeon B."/>
            <person name="Goodwin S."/>
            <person name="Spatafora J."/>
            <person name="Crous P."/>
            <person name="Grigoriev I."/>
        </authorList>
    </citation>
    <scope>NUCLEOTIDE SEQUENCE</scope>
    <source>
        <strain evidence="2">CBS 675.92</strain>
    </source>
</reference>
<feature type="region of interest" description="Disordered" evidence="1">
    <location>
        <begin position="1"/>
        <end position="29"/>
    </location>
</feature>
<dbReference type="OrthoDB" id="3913028at2759"/>
<feature type="region of interest" description="Disordered" evidence="1">
    <location>
        <begin position="142"/>
        <end position="183"/>
    </location>
</feature>
<accession>A0A6A5UF78</accession>
<keyword evidence="3" id="KW-1185">Reference proteome</keyword>
<sequence>MSPKHDHTGADTTWKSTSTTGTNSSKASSLFGLDEDDKANILVYWYRSGRKSLEITSQHDLCKSLDEDEKLPFMRVTKKQIPRGNSRLEVRTEDLMLPEDVEKYATKPTLKASLANVGLPSIAYWKRLLFNSYPELYIVSRSASPTNSPQASKENSPENSQHVSPSSTFPTDTPHPLQDPQAS</sequence>
<dbReference type="Proteomes" id="UP000800035">
    <property type="component" value="Unassembled WGS sequence"/>
</dbReference>
<evidence type="ECO:0000313" key="3">
    <source>
        <dbReference type="Proteomes" id="UP000800035"/>
    </source>
</evidence>
<feature type="compositionally biased region" description="Low complexity" evidence="1">
    <location>
        <begin position="10"/>
        <end position="29"/>
    </location>
</feature>
<gene>
    <name evidence="2" type="ORF">CC80DRAFT_397808</name>
</gene>
<protein>
    <submittedName>
        <fullName evidence="2">Uncharacterized protein</fullName>
    </submittedName>
</protein>
<feature type="compositionally biased region" description="Polar residues" evidence="1">
    <location>
        <begin position="142"/>
        <end position="171"/>
    </location>
</feature>
<evidence type="ECO:0000256" key="1">
    <source>
        <dbReference type="SAM" id="MobiDB-lite"/>
    </source>
</evidence>
<name>A0A6A5UF78_9PLEO</name>
<organism evidence="2 3">
    <name type="scientific">Byssothecium circinans</name>
    <dbReference type="NCBI Taxonomy" id="147558"/>
    <lineage>
        <taxon>Eukaryota</taxon>
        <taxon>Fungi</taxon>
        <taxon>Dikarya</taxon>
        <taxon>Ascomycota</taxon>
        <taxon>Pezizomycotina</taxon>
        <taxon>Dothideomycetes</taxon>
        <taxon>Pleosporomycetidae</taxon>
        <taxon>Pleosporales</taxon>
        <taxon>Massarineae</taxon>
        <taxon>Massarinaceae</taxon>
        <taxon>Byssothecium</taxon>
    </lineage>
</organism>
<dbReference type="EMBL" id="ML976977">
    <property type="protein sequence ID" value="KAF1963561.1"/>
    <property type="molecule type" value="Genomic_DNA"/>
</dbReference>